<dbReference type="EMBL" id="CP098401">
    <property type="protein sequence ID" value="URW76298.1"/>
    <property type="molecule type" value="Genomic_DNA"/>
</dbReference>
<sequence length="104" mass="10635">MADYNTTTDTLTAEPSTLDKLTGTTADDRDEMVAEAQKTLTSAYETAVEAVKQNPKTAAAIAAGIAAAIAGAAYGASKLGSTTPKPRRAPAKRAPAKRTPAAKK</sequence>
<dbReference type="Proteomes" id="UP001055580">
    <property type="component" value="Chromosome"/>
</dbReference>
<dbReference type="RefSeq" id="WP_250753376.1">
    <property type="nucleotide sequence ID" value="NZ_CP098401.1"/>
</dbReference>
<protein>
    <recommendedName>
        <fullName evidence="4">DUF3618 domain-containing protein</fullName>
    </recommendedName>
</protein>
<feature type="region of interest" description="Disordered" evidence="1">
    <location>
        <begin position="1"/>
        <end position="28"/>
    </location>
</feature>
<organism evidence="2 3">
    <name type="scientific">Sphingomonas donggukensis</name>
    <dbReference type="NCBI Taxonomy" id="2949093"/>
    <lineage>
        <taxon>Bacteria</taxon>
        <taxon>Pseudomonadati</taxon>
        <taxon>Pseudomonadota</taxon>
        <taxon>Alphaproteobacteria</taxon>
        <taxon>Sphingomonadales</taxon>
        <taxon>Sphingomonadaceae</taxon>
        <taxon>Sphingomonas</taxon>
    </lineage>
</organism>
<gene>
    <name evidence="2" type="ORF">M9980_03490</name>
</gene>
<evidence type="ECO:0000256" key="1">
    <source>
        <dbReference type="SAM" id="MobiDB-lite"/>
    </source>
</evidence>
<evidence type="ECO:0000313" key="2">
    <source>
        <dbReference type="EMBL" id="URW76298.1"/>
    </source>
</evidence>
<keyword evidence="3" id="KW-1185">Reference proteome</keyword>
<reference evidence="2" key="1">
    <citation type="submission" date="2022-05" db="EMBL/GenBank/DDBJ databases">
        <title>Sphingomonas sp. strain RMG20 Genome sequencing and assembly.</title>
        <authorList>
            <person name="Kim I."/>
        </authorList>
    </citation>
    <scope>NUCLEOTIDE SEQUENCE</scope>
    <source>
        <strain evidence="2">RMG20</strain>
    </source>
</reference>
<accession>A0ABY4TV73</accession>
<name>A0ABY4TV73_9SPHN</name>
<feature type="region of interest" description="Disordered" evidence="1">
    <location>
        <begin position="77"/>
        <end position="104"/>
    </location>
</feature>
<evidence type="ECO:0000313" key="3">
    <source>
        <dbReference type="Proteomes" id="UP001055580"/>
    </source>
</evidence>
<feature type="compositionally biased region" description="Basic residues" evidence="1">
    <location>
        <begin position="85"/>
        <end position="104"/>
    </location>
</feature>
<proteinExistence type="predicted"/>
<evidence type="ECO:0008006" key="4">
    <source>
        <dbReference type="Google" id="ProtNLM"/>
    </source>
</evidence>
<feature type="compositionally biased region" description="Polar residues" evidence="1">
    <location>
        <begin position="1"/>
        <end position="15"/>
    </location>
</feature>